<feature type="compositionally biased region" description="Pro residues" evidence="2">
    <location>
        <begin position="49"/>
        <end position="61"/>
    </location>
</feature>
<dbReference type="InterPro" id="IPR011990">
    <property type="entry name" value="TPR-like_helical_dom_sf"/>
</dbReference>
<dbReference type="InterPro" id="IPR008258">
    <property type="entry name" value="Transglycosylase_SLT_dom_1"/>
</dbReference>
<dbReference type="EMBL" id="LN890655">
    <property type="protein sequence ID" value="CUS03036.2"/>
    <property type="molecule type" value="Genomic_DNA"/>
</dbReference>
<dbReference type="SUPFAM" id="SSF48452">
    <property type="entry name" value="TPR-like"/>
    <property type="match status" value="2"/>
</dbReference>
<feature type="domain" description="Transglycosylase SLT" evidence="3">
    <location>
        <begin position="702"/>
        <end position="810"/>
    </location>
</feature>
<evidence type="ECO:0000313" key="5">
    <source>
        <dbReference type="Proteomes" id="UP000215027"/>
    </source>
</evidence>
<dbReference type="PANTHER" id="PTHR37423:SF5">
    <property type="entry name" value="SOLUBLE LYTIC MUREIN TRANSGLYCOSYLASE"/>
    <property type="match status" value="1"/>
</dbReference>
<dbReference type="KEGG" id="pbf:CFX0092_A1158"/>
<organism evidence="4 5">
    <name type="scientific">Candidatus Promineifilum breve</name>
    <dbReference type="NCBI Taxonomy" id="1806508"/>
    <lineage>
        <taxon>Bacteria</taxon>
        <taxon>Bacillati</taxon>
        <taxon>Chloroflexota</taxon>
        <taxon>Ardenticatenia</taxon>
        <taxon>Candidatus Promineifilales</taxon>
        <taxon>Candidatus Promineifilaceae</taxon>
        <taxon>Candidatus Promineifilum</taxon>
    </lineage>
</organism>
<dbReference type="PANTHER" id="PTHR37423">
    <property type="entry name" value="SOLUBLE LYTIC MUREIN TRANSGLYCOSYLASE-RELATED"/>
    <property type="match status" value="1"/>
</dbReference>
<evidence type="ECO:0000256" key="1">
    <source>
        <dbReference type="PROSITE-ProRule" id="PRU00339"/>
    </source>
</evidence>
<dbReference type="SUPFAM" id="SSF53955">
    <property type="entry name" value="Lysozyme-like"/>
    <property type="match status" value="1"/>
</dbReference>
<evidence type="ECO:0000256" key="2">
    <source>
        <dbReference type="SAM" id="MobiDB-lite"/>
    </source>
</evidence>
<protein>
    <recommendedName>
        <fullName evidence="3">Transglycosylase SLT domain-containing protein</fullName>
    </recommendedName>
</protein>
<dbReference type="Pfam" id="PF13174">
    <property type="entry name" value="TPR_6"/>
    <property type="match status" value="2"/>
</dbReference>
<dbReference type="Proteomes" id="UP000215027">
    <property type="component" value="Chromosome I"/>
</dbReference>
<evidence type="ECO:0000313" key="4">
    <source>
        <dbReference type="EMBL" id="CUS03036.2"/>
    </source>
</evidence>
<dbReference type="AlphaFoldDB" id="A0A160SZZ8"/>
<evidence type="ECO:0000259" key="3">
    <source>
        <dbReference type="Pfam" id="PF01464"/>
    </source>
</evidence>
<dbReference type="Gene3D" id="1.10.530.10">
    <property type="match status" value="1"/>
</dbReference>
<accession>A0A160SZZ8</accession>
<dbReference type="Pfam" id="PF01464">
    <property type="entry name" value="SLT"/>
    <property type="match status" value="1"/>
</dbReference>
<sequence length="844" mass="89186">MAALMIGLAGCRSGEPPATAPTAVTDRNATAPALLPTPTLAAPGSVDPLRPPTPQVMPSPTWPSDMPTAEPPAGATSDATTLDPTTAETAAIEPTATPALPPDATAEELFALGQRAAAEGDQATAAAAFQAVLDDPGDLDEATLAEARLGLAVALLAEGQHDVAALELETVMQTPLDRAATGRETNDTADRAAFHLAQARAAAGDWPGAVEAYRAYLQNNPDMAAYVQPLIADAHEAQGDTAAARAALEGALDGSAQRFQAVGNHSRLAALYLAAGEYAAAIAQYDAIHDIARTEATKGQMTYLAGQAELLAGNTAAAQERFRFAVENYPRAAESHAALVALVDAGAAVDDYWRGVVDYYAAAYAPGVEALRRYIAAAPEEFRPDAHLFLAWSLEGLGDAAGALAALDAFATHEPARALFERGELLVRAGRNEEALAAYDQFLTEFPEAEGGAGVAWAAAALADGAGLADAGARYLALADAFPFDENAPAALARAAELTDEAEEAALLRQRLTEQYPANVLGAEALFRRLLAGEEGAADQVATLTPSNYFALRAADFVAGAAPFTAEWPLSLPDDPDDGRAEAEAWLRELPVLAGVTLPADLGALSAELAGDARLVVGRKLWRLGLREEAKAELEVVREAYAADPLANYQLALFFRDLGLYRSSIVAASTLLGQAGATVFDAPRFLGRLAYPAYFADLILPLAEQYGFDPRLQFALVRQESLFESFARSGAAAQGLSQVIPDTGAWIAQRLAWPDFVNEDLYKPYVGLNFGAYYLSEQLRNFDSLVHAALAAYNGGPGNAARWLEAAGADHDRFVDTIDFPETRLYIERIYEGFNAYRHLYGQP</sequence>
<dbReference type="CDD" id="cd13401">
    <property type="entry name" value="Slt70-like"/>
    <property type="match status" value="1"/>
</dbReference>
<proteinExistence type="predicted"/>
<feature type="repeat" description="TPR" evidence="1">
    <location>
        <begin position="416"/>
        <end position="449"/>
    </location>
</feature>
<dbReference type="PROSITE" id="PS50005">
    <property type="entry name" value="TPR"/>
    <property type="match status" value="1"/>
</dbReference>
<reference evidence="4" key="1">
    <citation type="submission" date="2016-01" db="EMBL/GenBank/DDBJ databases">
        <authorList>
            <person name="Mcilroy J.S."/>
            <person name="Karst M S."/>
            <person name="Albertsen M."/>
        </authorList>
    </citation>
    <scope>NUCLEOTIDE SEQUENCE</scope>
    <source>
        <strain evidence="4">Cfx-K</strain>
    </source>
</reference>
<gene>
    <name evidence="4" type="ORF">CFX0092_A1158</name>
</gene>
<feature type="compositionally biased region" description="Low complexity" evidence="2">
    <location>
        <begin position="34"/>
        <end position="43"/>
    </location>
</feature>
<dbReference type="InterPro" id="IPR023346">
    <property type="entry name" value="Lysozyme-like_dom_sf"/>
</dbReference>
<feature type="region of interest" description="Disordered" evidence="2">
    <location>
        <begin position="34"/>
        <end position="81"/>
    </location>
</feature>
<dbReference type="InterPro" id="IPR019734">
    <property type="entry name" value="TPR_rpt"/>
</dbReference>
<dbReference type="SMART" id="SM00028">
    <property type="entry name" value="TPR"/>
    <property type="match status" value="3"/>
</dbReference>
<name>A0A160SZZ8_9CHLR</name>
<keyword evidence="5" id="KW-1185">Reference proteome</keyword>
<dbReference type="Gene3D" id="1.25.40.10">
    <property type="entry name" value="Tetratricopeptide repeat domain"/>
    <property type="match status" value="3"/>
</dbReference>
<keyword evidence="1" id="KW-0802">TPR repeat</keyword>